<proteinExistence type="predicted"/>
<reference evidence="1 3" key="1">
    <citation type="submission" date="2018-04" db="EMBL/GenBank/DDBJ databases">
        <title>Genomic Encyclopedia of Type Strains, Phase III (KMG-III): the genomes of soil and plant-associated and newly described type strains.</title>
        <authorList>
            <person name="Whitman W."/>
        </authorList>
    </citation>
    <scope>NUCLEOTIDE SEQUENCE [LARGE SCALE GENOMIC DNA]</scope>
    <source>
        <strain evidence="1 3">MA101b</strain>
    </source>
</reference>
<dbReference type="EMBL" id="CABVLI010000039">
    <property type="protein sequence ID" value="VVT14065.1"/>
    <property type="molecule type" value="Genomic_DNA"/>
</dbReference>
<accession>A0A5E7ZBR9</accession>
<name>A0A2T5GIC3_9SPHN</name>
<dbReference type="RefSeq" id="WP_107959321.1">
    <property type="nucleotide sequence ID" value="NZ_LR701528.1"/>
</dbReference>
<evidence type="ECO:0000313" key="1">
    <source>
        <dbReference type="EMBL" id="PTQ59047.1"/>
    </source>
</evidence>
<reference evidence="2 4" key="2">
    <citation type="submission" date="2019-09" db="EMBL/GenBank/DDBJ databases">
        <authorList>
            <person name="Dittami M. S."/>
        </authorList>
    </citation>
    <scope>NUCLEOTIDE SEQUENCE [LARGE SCALE GENOMIC DNA]</scope>
    <source>
        <strain evidence="2">SPHINGO391</strain>
    </source>
</reference>
<gene>
    <name evidence="1" type="ORF">C8J26_3372</name>
    <name evidence="2" type="ORF">SPHINGO391_440190</name>
</gene>
<keyword evidence="3" id="KW-1185">Reference proteome</keyword>
<evidence type="ECO:0000313" key="2">
    <source>
        <dbReference type="EMBL" id="VVT14065.1"/>
    </source>
</evidence>
<organism evidence="1 3">
    <name type="scientific">Sphingomonas aurantiaca</name>
    <dbReference type="NCBI Taxonomy" id="185949"/>
    <lineage>
        <taxon>Bacteria</taxon>
        <taxon>Pseudomonadati</taxon>
        <taxon>Pseudomonadota</taxon>
        <taxon>Alphaproteobacteria</taxon>
        <taxon>Sphingomonadales</taxon>
        <taxon>Sphingomonadaceae</taxon>
        <taxon>Sphingomonas</taxon>
    </lineage>
</organism>
<dbReference type="Proteomes" id="UP000326857">
    <property type="component" value="Unassembled WGS sequence"/>
</dbReference>
<dbReference type="EMBL" id="QAOG01000006">
    <property type="protein sequence ID" value="PTQ59047.1"/>
    <property type="molecule type" value="Genomic_DNA"/>
</dbReference>
<dbReference type="Proteomes" id="UP000244189">
    <property type="component" value="Unassembled WGS sequence"/>
</dbReference>
<evidence type="ECO:0000313" key="3">
    <source>
        <dbReference type="Proteomes" id="UP000244189"/>
    </source>
</evidence>
<sequence>MDLDAISHHFFGTTDIDTLDPTALAAGRDRLSLAFGTEREPGRRFALWAVLRATGEAPAPHLAFKDPRELRAAELYASVLRQSETSED</sequence>
<evidence type="ECO:0000313" key="4">
    <source>
        <dbReference type="Proteomes" id="UP000326857"/>
    </source>
</evidence>
<dbReference type="AlphaFoldDB" id="A0A2T5GIC3"/>
<accession>A0A2T5GIC3</accession>
<protein>
    <submittedName>
        <fullName evidence="1">Uncharacterized protein</fullName>
    </submittedName>
</protein>